<organism evidence="5 6">
    <name type="scientific">Miscanthus lutarioriparius</name>
    <dbReference type="NCBI Taxonomy" id="422564"/>
    <lineage>
        <taxon>Eukaryota</taxon>
        <taxon>Viridiplantae</taxon>
        <taxon>Streptophyta</taxon>
        <taxon>Embryophyta</taxon>
        <taxon>Tracheophyta</taxon>
        <taxon>Spermatophyta</taxon>
        <taxon>Magnoliopsida</taxon>
        <taxon>Liliopsida</taxon>
        <taxon>Poales</taxon>
        <taxon>Poaceae</taxon>
        <taxon>PACMAD clade</taxon>
        <taxon>Panicoideae</taxon>
        <taxon>Andropogonodae</taxon>
        <taxon>Andropogoneae</taxon>
        <taxon>Saccharinae</taxon>
        <taxon>Miscanthus</taxon>
    </lineage>
</organism>
<evidence type="ECO:0000313" key="5">
    <source>
        <dbReference type="EMBL" id="CAD6254054.1"/>
    </source>
</evidence>
<comment type="caution">
    <text evidence="5">The sequence shown here is derived from an EMBL/GenBank/DDBJ whole genome shotgun (WGS) entry which is preliminary data.</text>
</comment>
<comment type="subunit">
    <text evidence="2 4">Homodimer.</text>
</comment>
<dbReference type="OrthoDB" id="665505at2759"/>
<keyword evidence="4" id="KW-0052">Apoplast</keyword>
<comment type="similarity">
    <text evidence="1 4">Belongs to the plant dirigent protein family.</text>
</comment>
<sequence>MTPLPGAPTTRFGNMYVIDDPLTEGLGAGTPAVGRAQGFYLFTAQHELAVMHCLNIVFTAGKQNGSYLIVQARDAILNKVRELPVIDGAGRFRGATDYGLLRTHSFNSSTNNAMLKIDMYLRL</sequence>
<comment type="subcellular location">
    <subcellularLocation>
        <location evidence="4">Secreted</location>
        <location evidence="4">Extracellular space</location>
        <location evidence="4">Apoplast</location>
    </subcellularLocation>
</comment>
<keyword evidence="6" id="KW-1185">Reference proteome</keyword>
<evidence type="ECO:0000256" key="2">
    <source>
        <dbReference type="ARBA" id="ARBA00011738"/>
    </source>
</evidence>
<dbReference type="Pfam" id="PF03018">
    <property type="entry name" value="Dirigent"/>
    <property type="match status" value="1"/>
</dbReference>
<dbReference type="GO" id="GO:0009699">
    <property type="term" value="P:phenylpropanoid biosynthetic process"/>
    <property type="evidence" value="ECO:0007669"/>
    <property type="project" value="UniProtKB-ARBA"/>
</dbReference>
<dbReference type="EMBL" id="CAJGYO010000009">
    <property type="protein sequence ID" value="CAD6254054.1"/>
    <property type="molecule type" value="Genomic_DNA"/>
</dbReference>
<keyword evidence="3 4" id="KW-0964">Secreted</keyword>
<dbReference type="InterPro" id="IPR044859">
    <property type="entry name" value="Allene_oxi_cyc_Dirigent"/>
</dbReference>
<dbReference type="Proteomes" id="UP000604825">
    <property type="component" value="Unassembled WGS sequence"/>
</dbReference>
<proteinExistence type="inferred from homology"/>
<dbReference type="InterPro" id="IPR004265">
    <property type="entry name" value="Dirigent"/>
</dbReference>
<evidence type="ECO:0000256" key="4">
    <source>
        <dbReference type="RuleBase" id="RU363099"/>
    </source>
</evidence>
<comment type="function">
    <text evidence="4">Dirigent proteins impart stereoselectivity on the phenoxy radical-coupling reaction, yielding optically active lignans from two molecules of coniferyl alcohol in the biosynthesis of lignans, flavonolignans, and alkaloids and thus plays a central role in plant secondary metabolism.</text>
</comment>
<evidence type="ECO:0000313" key="6">
    <source>
        <dbReference type="Proteomes" id="UP000604825"/>
    </source>
</evidence>
<dbReference type="Gene3D" id="2.40.480.10">
    <property type="entry name" value="Allene oxide cyclase-like"/>
    <property type="match status" value="1"/>
</dbReference>
<reference evidence="5" key="1">
    <citation type="submission" date="2020-10" db="EMBL/GenBank/DDBJ databases">
        <authorList>
            <person name="Han B."/>
            <person name="Lu T."/>
            <person name="Zhao Q."/>
            <person name="Huang X."/>
            <person name="Zhao Y."/>
        </authorList>
    </citation>
    <scope>NUCLEOTIDE SEQUENCE</scope>
</reference>
<dbReference type="PANTHER" id="PTHR21495">
    <property type="entry name" value="NUCLEOPORIN-RELATED"/>
    <property type="match status" value="1"/>
</dbReference>
<evidence type="ECO:0000256" key="3">
    <source>
        <dbReference type="ARBA" id="ARBA00022525"/>
    </source>
</evidence>
<name>A0A811QBD5_9POAL</name>
<evidence type="ECO:0000256" key="1">
    <source>
        <dbReference type="ARBA" id="ARBA00010746"/>
    </source>
</evidence>
<gene>
    <name evidence="5" type="ORF">NCGR_LOCUS37663</name>
</gene>
<protein>
    <recommendedName>
        <fullName evidence="4">Dirigent protein</fullName>
    </recommendedName>
</protein>
<accession>A0A811QBD5</accession>
<dbReference type="GO" id="GO:0048046">
    <property type="term" value="C:apoplast"/>
    <property type="evidence" value="ECO:0007669"/>
    <property type="project" value="UniProtKB-SubCell"/>
</dbReference>
<dbReference type="AlphaFoldDB" id="A0A811QBD5"/>